<evidence type="ECO:0000313" key="2">
    <source>
        <dbReference type="EMBL" id="GAA5152586.1"/>
    </source>
</evidence>
<reference evidence="3" key="1">
    <citation type="journal article" date="2019" name="Int. J. Syst. Evol. Microbiol.">
        <title>The Global Catalogue of Microorganisms (GCM) 10K type strain sequencing project: providing services to taxonomists for standard genome sequencing and annotation.</title>
        <authorList>
            <consortium name="The Broad Institute Genomics Platform"/>
            <consortium name="The Broad Institute Genome Sequencing Center for Infectious Disease"/>
            <person name="Wu L."/>
            <person name="Ma J."/>
        </authorList>
    </citation>
    <scope>NUCLEOTIDE SEQUENCE [LARGE SCALE GENOMIC DNA]</scope>
    <source>
        <strain evidence="3">JCM 18303</strain>
    </source>
</reference>
<sequence length="186" mass="19733">MNSKLAALGILAGLVGAFLVGRVTAPDQDRPDPADVAFSQDMSTHHEQAVLMAGLADNRAGPAVKVLADAILGSQSQELGGMRGWLRLWGKPAESAHAEMGHSMPGMASPEELTNLWAKSGNEFDVLFLRLMIRHHQGGIAMARDAHPTLEVVRQAAAQMANAQTEEVGQMLALLRTYGAAPLPPP</sequence>
<organism evidence="2 3">
    <name type="scientific">Pseudonocardia eucalypti</name>
    <dbReference type="NCBI Taxonomy" id="648755"/>
    <lineage>
        <taxon>Bacteria</taxon>
        <taxon>Bacillati</taxon>
        <taxon>Actinomycetota</taxon>
        <taxon>Actinomycetes</taxon>
        <taxon>Pseudonocardiales</taxon>
        <taxon>Pseudonocardiaceae</taxon>
        <taxon>Pseudonocardia</taxon>
    </lineage>
</organism>
<dbReference type="PANTHER" id="PTHR36933">
    <property type="entry name" value="SLL0788 PROTEIN"/>
    <property type="match status" value="1"/>
</dbReference>
<dbReference type="InterPro" id="IPR005183">
    <property type="entry name" value="DUF305_CopM-like"/>
</dbReference>
<dbReference type="EMBL" id="BAABJP010000007">
    <property type="protein sequence ID" value="GAA5152586.1"/>
    <property type="molecule type" value="Genomic_DNA"/>
</dbReference>
<accession>A0ABP9PW89</accession>
<keyword evidence="3" id="KW-1185">Reference proteome</keyword>
<evidence type="ECO:0000259" key="1">
    <source>
        <dbReference type="Pfam" id="PF03713"/>
    </source>
</evidence>
<feature type="domain" description="DUF305" evidence="1">
    <location>
        <begin position="35"/>
        <end position="175"/>
    </location>
</feature>
<dbReference type="Gene3D" id="1.20.1260.10">
    <property type="match status" value="1"/>
</dbReference>
<dbReference type="Proteomes" id="UP001428817">
    <property type="component" value="Unassembled WGS sequence"/>
</dbReference>
<dbReference type="Pfam" id="PF03713">
    <property type="entry name" value="DUF305"/>
    <property type="match status" value="1"/>
</dbReference>
<proteinExistence type="predicted"/>
<gene>
    <name evidence="2" type="ORF">GCM10023321_21560</name>
</gene>
<protein>
    <submittedName>
        <fullName evidence="2">DUF305 domain-containing protein</fullName>
    </submittedName>
</protein>
<dbReference type="InterPro" id="IPR012347">
    <property type="entry name" value="Ferritin-like"/>
</dbReference>
<comment type="caution">
    <text evidence="2">The sequence shown here is derived from an EMBL/GenBank/DDBJ whole genome shotgun (WGS) entry which is preliminary data.</text>
</comment>
<dbReference type="PANTHER" id="PTHR36933:SF1">
    <property type="entry name" value="SLL0788 PROTEIN"/>
    <property type="match status" value="1"/>
</dbReference>
<dbReference type="RefSeq" id="WP_185066426.1">
    <property type="nucleotide sequence ID" value="NZ_BAABJP010000007.1"/>
</dbReference>
<evidence type="ECO:0000313" key="3">
    <source>
        <dbReference type="Proteomes" id="UP001428817"/>
    </source>
</evidence>
<name>A0ABP9PW89_9PSEU</name>